<gene>
    <name evidence="2" type="ORF">EZS28_013499</name>
</gene>
<evidence type="ECO:0000313" key="2">
    <source>
        <dbReference type="EMBL" id="KAA6390970.1"/>
    </source>
</evidence>
<keyword evidence="1" id="KW-0472">Membrane</keyword>
<keyword evidence="1" id="KW-1133">Transmembrane helix</keyword>
<accession>A0A5J4W7Z8</accession>
<dbReference type="Proteomes" id="UP000324800">
    <property type="component" value="Unassembled WGS sequence"/>
</dbReference>
<feature type="non-terminal residue" evidence="2">
    <location>
        <position position="99"/>
    </location>
</feature>
<evidence type="ECO:0000256" key="1">
    <source>
        <dbReference type="SAM" id="Phobius"/>
    </source>
</evidence>
<dbReference type="EMBL" id="SNRW01003036">
    <property type="protein sequence ID" value="KAA6390970.1"/>
    <property type="molecule type" value="Genomic_DNA"/>
</dbReference>
<sequence>MEMRFAMVKIGANQFVEFLMEGKLKIKPTTVVFSIYLLKTLQVVRMMGFVARLVALVAVIPQFGFIVMDWMVCTVMVSDIKDVFLNLLAEDKVCCAYDG</sequence>
<name>A0A5J4W7Z8_9EUKA</name>
<proteinExistence type="predicted"/>
<reference evidence="2 3" key="1">
    <citation type="submission" date="2019-03" db="EMBL/GenBank/DDBJ databases">
        <title>Single cell metagenomics reveals metabolic interactions within the superorganism composed of flagellate Streblomastix strix and complex community of Bacteroidetes bacteria on its surface.</title>
        <authorList>
            <person name="Treitli S.C."/>
            <person name="Kolisko M."/>
            <person name="Husnik F."/>
            <person name="Keeling P."/>
            <person name="Hampl V."/>
        </authorList>
    </citation>
    <scope>NUCLEOTIDE SEQUENCE [LARGE SCALE GENOMIC DNA]</scope>
    <source>
        <strain evidence="2">ST1C</strain>
    </source>
</reference>
<comment type="caution">
    <text evidence="2">The sequence shown here is derived from an EMBL/GenBank/DDBJ whole genome shotgun (WGS) entry which is preliminary data.</text>
</comment>
<organism evidence="2 3">
    <name type="scientific">Streblomastix strix</name>
    <dbReference type="NCBI Taxonomy" id="222440"/>
    <lineage>
        <taxon>Eukaryota</taxon>
        <taxon>Metamonada</taxon>
        <taxon>Preaxostyla</taxon>
        <taxon>Oxymonadida</taxon>
        <taxon>Streblomastigidae</taxon>
        <taxon>Streblomastix</taxon>
    </lineage>
</organism>
<dbReference type="AlphaFoldDB" id="A0A5J4W7Z8"/>
<protein>
    <submittedName>
        <fullName evidence="2">Uncharacterized protein</fullName>
    </submittedName>
</protein>
<feature type="transmembrane region" description="Helical" evidence="1">
    <location>
        <begin position="49"/>
        <end position="72"/>
    </location>
</feature>
<evidence type="ECO:0000313" key="3">
    <source>
        <dbReference type="Proteomes" id="UP000324800"/>
    </source>
</evidence>
<keyword evidence="1" id="KW-0812">Transmembrane</keyword>